<gene>
    <name evidence="1" type="ORF">MEUPH1_LOCUS24779</name>
</gene>
<sequence>MLQLPNWIMKDSSIIVKRNSNYYFQVIGQLHITKRELCYLVVYTEKWTSVEKIYYDHTFWIQNMSEKLISFYLNCLLPELVDPLYGKRLLISDIRDRDDILEKKQERFKILSLKKIKKS</sequence>
<comment type="caution">
    <text evidence="1">The sequence shown here is derived from an EMBL/GenBank/DDBJ whole genome shotgun (WGS) entry which is preliminary data.</text>
</comment>
<name>A0AAV0XQB5_9HEMI</name>
<reference evidence="1 2" key="1">
    <citation type="submission" date="2023-01" db="EMBL/GenBank/DDBJ databases">
        <authorList>
            <person name="Whitehead M."/>
        </authorList>
    </citation>
    <scope>NUCLEOTIDE SEQUENCE [LARGE SCALE GENOMIC DNA]</scope>
</reference>
<dbReference type="AlphaFoldDB" id="A0AAV0XQB5"/>
<dbReference type="PANTHER" id="PTHR47526">
    <property type="entry name" value="ATP-DEPENDENT DNA HELICASE"/>
    <property type="match status" value="1"/>
</dbReference>
<evidence type="ECO:0000313" key="1">
    <source>
        <dbReference type="EMBL" id="CAI6370680.1"/>
    </source>
</evidence>
<dbReference type="PANTHER" id="PTHR47526:SF4">
    <property type="entry name" value="SWIM-TYPE DOMAIN-CONTAINING PROTEIN"/>
    <property type="match status" value="1"/>
</dbReference>
<organism evidence="1 2">
    <name type="scientific">Macrosiphum euphorbiae</name>
    <name type="common">potato aphid</name>
    <dbReference type="NCBI Taxonomy" id="13131"/>
    <lineage>
        <taxon>Eukaryota</taxon>
        <taxon>Metazoa</taxon>
        <taxon>Ecdysozoa</taxon>
        <taxon>Arthropoda</taxon>
        <taxon>Hexapoda</taxon>
        <taxon>Insecta</taxon>
        <taxon>Pterygota</taxon>
        <taxon>Neoptera</taxon>
        <taxon>Paraneoptera</taxon>
        <taxon>Hemiptera</taxon>
        <taxon>Sternorrhyncha</taxon>
        <taxon>Aphidomorpha</taxon>
        <taxon>Aphidoidea</taxon>
        <taxon>Aphididae</taxon>
        <taxon>Macrosiphini</taxon>
        <taxon>Macrosiphum</taxon>
    </lineage>
</organism>
<proteinExistence type="predicted"/>
<dbReference type="InterPro" id="IPR011604">
    <property type="entry name" value="PDDEXK-like_dom_sf"/>
</dbReference>
<dbReference type="Gene3D" id="3.90.320.10">
    <property type="match status" value="1"/>
</dbReference>
<dbReference type="Proteomes" id="UP001160148">
    <property type="component" value="Unassembled WGS sequence"/>
</dbReference>
<evidence type="ECO:0000313" key="2">
    <source>
        <dbReference type="Proteomes" id="UP001160148"/>
    </source>
</evidence>
<protein>
    <submittedName>
        <fullName evidence="1">Uncharacterized protein</fullName>
    </submittedName>
</protein>
<keyword evidence="2" id="KW-1185">Reference proteome</keyword>
<dbReference type="EMBL" id="CARXXK010000472">
    <property type="protein sequence ID" value="CAI6370680.1"/>
    <property type="molecule type" value="Genomic_DNA"/>
</dbReference>
<accession>A0AAV0XQB5</accession>